<feature type="domain" description="Pectinesterase inhibitor" evidence="3">
    <location>
        <begin position="14"/>
        <end position="173"/>
    </location>
</feature>
<dbReference type="NCBIfam" id="TIGR01614">
    <property type="entry name" value="PME_inhib"/>
    <property type="match status" value="1"/>
</dbReference>
<evidence type="ECO:0000313" key="4">
    <source>
        <dbReference type="EMBL" id="SPC76861.1"/>
    </source>
</evidence>
<evidence type="ECO:0000256" key="2">
    <source>
        <dbReference type="ARBA" id="ARBA00038471"/>
    </source>
</evidence>
<accession>A0A2N9EQ87</accession>
<dbReference type="Pfam" id="PF04043">
    <property type="entry name" value="PMEI"/>
    <property type="match status" value="1"/>
</dbReference>
<evidence type="ECO:0000259" key="3">
    <source>
        <dbReference type="SMART" id="SM00856"/>
    </source>
</evidence>
<dbReference type="InterPro" id="IPR051955">
    <property type="entry name" value="PME_Inhibitor"/>
</dbReference>
<dbReference type="Gene3D" id="1.20.140.40">
    <property type="entry name" value="Invertase/pectin methylesterase inhibitor family protein"/>
    <property type="match status" value="1"/>
</dbReference>
<dbReference type="PANTHER" id="PTHR31080:SF207">
    <property type="entry name" value="PECTINESTERASE INHIBITOR 9"/>
    <property type="match status" value="1"/>
</dbReference>
<dbReference type="SMART" id="SM00856">
    <property type="entry name" value="PMEI"/>
    <property type="match status" value="1"/>
</dbReference>
<organism evidence="4">
    <name type="scientific">Fagus sylvatica</name>
    <name type="common">Beechnut</name>
    <dbReference type="NCBI Taxonomy" id="28930"/>
    <lineage>
        <taxon>Eukaryota</taxon>
        <taxon>Viridiplantae</taxon>
        <taxon>Streptophyta</taxon>
        <taxon>Embryophyta</taxon>
        <taxon>Tracheophyta</taxon>
        <taxon>Spermatophyta</taxon>
        <taxon>Magnoliopsida</taxon>
        <taxon>eudicotyledons</taxon>
        <taxon>Gunneridae</taxon>
        <taxon>Pentapetalae</taxon>
        <taxon>rosids</taxon>
        <taxon>fabids</taxon>
        <taxon>Fagales</taxon>
        <taxon>Fagaceae</taxon>
        <taxon>Fagus</taxon>
    </lineage>
</organism>
<dbReference type="InterPro" id="IPR006501">
    <property type="entry name" value="Pectinesterase_inhib_dom"/>
</dbReference>
<protein>
    <recommendedName>
        <fullName evidence="3">Pectinesterase inhibitor domain-containing protein</fullName>
    </recommendedName>
</protein>
<sequence length="190" mass="20611">MAGMAESSVARHSSHKDFIQASCKATLYPALCVECLSQYASAIRQSDRQLAQTALSVSLAKVRSATAFVAKLTKVRGIKSREYQAVKDCIENMGDSVDRLSQSVRELGHMGQAMGQDFTWHMSNVQTWVSAALTDESTCLDGFNGRAMDGNVKAAVNRRVTNVAQVTSNALALINRFASKHRAATVVEKP</sequence>
<keyword evidence="1" id="KW-0732">Signal</keyword>
<reference evidence="4" key="1">
    <citation type="submission" date="2018-02" db="EMBL/GenBank/DDBJ databases">
        <authorList>
            <person name="Cohen D.B."/>
            <person name="Kent A.D."/>
        </authorList>
    </citation>
    <scope>NUCLEOTIDE SEQUENCE</scope>
</reference>
<dbReference type="AlphaFoldDB" id="A0A2N9EQ87"/>
<proteinExistence type="inferred from homology"/>
<dbReference type="FunFam" id="1.20.140.40:FF:000005">
    <property type="entry name" value="Pectin methylesterase inhibitor 1"/>
    <property type="match status" value="1"/>
</dbReference>
<dbReference type="CDD" id="cd15798">
    <property type="entry name" value="PMEI-like_3"/>
    <property type="match status" value="1"/>
</dbReference>
<comment type="similarity">
    <text evidence="2">Belongs to the PMEI family.</text>
</comment>
<evidence type="ECO:0000256" key="1">
    <source>
        <dbReference type="ARBA" id="ARBA00022729"/>
    </source>
</evidence>
<dbReference type="GO" id="GO:0046910">
    <property type="term" value="F:pectinesterase inhibitor activity"/>
    <property type="evidence" value="ECO:0007669"/>
    <property type="project" value="UniProtKB-ARBA"/>
</dbReference>
<name>A0A2N9EQ87_FAGSY</name>
<dbReference type="PANTHER" id="PTHR31080">
    <property type="entry name" value="PECTINESTERASE INHIBITOR-LIKE"/>
    <property type="match status" value="1"/>
</dbReference>
<dbReference type="InterPro" id="IPR035513">
    <property type="entry name" value="Invertase/methylesterase_inhib"/>
</dbReference>
<gene>
    <name evidence="4" type="ORF">FSB_LOCUS4743</name>
</gene>
<dbReference type="EMBL" id="OIVN01000238">
    <property type="protein sequence ID" value="SPC76861.1"/>
    <property type="molecule type" value="Genomic_DNA"/>
</dbReference>
<dbReference type="SUPFAM" id="SSF101148">
    <property type="entry name" value="Plant invertase/pectin methylesterase inhibitor"/>
    <property type="match status" value="1"/>
</dbReference>